<protein>
    <submittedName>
        <fullName evidence="3">Uncharacterized protein</fullName>
    </submittedName>
</protein>
<dbReference type="EMBL" id="BLYL01000007">
    <property type="protein sequence ID" value="GFO94400.1"/>
    <property type="molecule type" value="Genomic_DNA"/>
</dbReference>
<evidence type="ECO:0000256" key="2">
    <source>
        <dbReference type="SAM" id="Phobius"/>
    </source>
</evidence>
<keyword evidence="2" id="KW-1133">Transmembrane helix</keyword>
<keyword evidence="2" id="KW-0472">Membrane</keyword>
<reference evidence="3" key="1">
    <citation type="submission" date="2020-06" db="EMBL/GenBank/DDBJ databases">
        <title>Characterization of fructooligosaccharide metabolism and fructooligosaccharide-degrading enzymes in human commensal butyrate producers.</title>
        <authorList>
            <person name="Tanno H."/>
            <person name="Fujii T."/>
            <person name="Hirano K."/>
            <person name="Maeno S."/>
            <person name="Tonozuka T."/>
            <person name="Sakamoto M."/>
            <person name="Ohkuma M."/>
            <person name="Tochio T."/>
            <person name="Endo A."/>
        </authorList>
    </citation>
    <scope>NUCLEOTIDE SEQUENCE</scope>
    <source>
        <strain evidence="3">JCM 31265</strain>
    </source>
</reference>
<dbReference type="Proteomes" id="UP000660047">
    <property type="component" value="Unassembled WGS sequence"/>
</dbReference>
<sequence>MNKISKYVVIIVGILVMVVLLPLGYVRYKTRYEAEQISVLTSPDGDYELVIYSVGDPDFPFGAAHGRLVLKGKEKTVAYRSFEVANDGARFDESDLKTTWYIDRVEVVVSGSEQRDELVTMRFNGQTSSRRLTTRYRREDTDIEKDSEQDSAITEKASGDSRENAESSTDSSVDPDVNDQPENKEITVGYQAIFEKYSDATAGKFEVYYGASESSSRCILSESDTTVEYIVYDGKSENEKCGLYVRYRTEKGGDGTYDYGSAEIEDIYAYVFSSGEVISSGKTNWEDTGTDEFERATE</sequence>
<dbReference type="RefSeq" id="WP_055223772.1">
    <property type="nucleotide sequence ID" value="NZ_BLYL01000007.1"/>
</dbReference>
<gene>
    <name evidence="3" type="ORF">COEU31_14460</name>
</gene>
<feature type="transmembrane region" description="Helical" evidence="2">
    <location>
        <begin position="7"/>
        <end position="28"/>
    </location>
</feature>
<feature type="compositionally biased region" description="Basic and acidic residues" evidence="1">
    <location>
        <begin position="136"/>
        <end position="148"/>
    </location>
</feature>
<evidence type="ECO:0000256" key="1">
    <source>
        <dbReference type="SAM" id="MobiDB-lite"/>
    </source>
</evidence>
<organism evidence="3 4">
    <name type="scientific">Coprococcus eutactus</name>
    <dbReference type="NCBI Taxonomy" id="33043"/>
    <lineage>
        <taxon>Bacteria</taxon>
        <taxon>Bacillati</taxon>
        <taxon>Bacillota</taxon>
        <taxon>Clostridia</taxon>
        <taxon>Lachnospirales</taxon>
        <taxon>Lachnospiraceae</taxon>
        <taxon>Coprococcus</taxon>
    </lineage>
</organism>
<evidence type="ECO:0000313" key="3">
    <source>
        <dbReference type="EMBL" id="GFO94400.1"/>
    </source>
</evidence>
<accession>A0AAI9NYV0</accession>
<comment type="caution">
    <text evidence="3">The sequence shown here is derived from an EMBL/GenBank/DDBJ whole genome shotgun (WGS) entry which is preliminary data.</text>
</comment>
<name>A0AAI9NYV0_9FIRM</name>
<keyword evidence="2" id="KW-0812">Transmembrane</keyword>
<proteinExistence type="predicted"/>
<evidence type="ECO:0000313" key="4">
    <source>
        <dbReference type="Proteomes" id="UP000660047"/>
    </source>
</evidence>
<dbReference type="AlphaFoldDB" id="A0AAI9NYV0"/>
<feature type="region of interest" description="Disordered" evidence="1">
    <location>
        <begin position="129"/>
        <end position="183"/>
    </location>
</feature>